<protein>
    <submittedName>
        <fullName evidence="1">WbqC family protein</fullName>
    </submittedName>
</protein>
<name>A0A6C0GCM3_9BACT</name>
<dbReference type="RefSeq" id="WP_162441710.1">
    <property type="nucleotide sequence ID" value="NZ_CP048222.1"/>
</dbReference>
<evidence type="ECO:0000313" key="1">
    <source>
        <dbReference type="EMBL" id="QHT65628.1"/>
    </source>
</evidence>
<dbReference type="EMBL" id="CP048222">
    <property type="protein sequence ID" value="QHT65628.1"/>
    <property type="molecule type" value="Genomic_DNA"/>
</dbReference>
<sequence length="238" mass="27611">MPDKKVAIIQSNYIPWKGYFDMINSVDEFIILDEVQYTRSDWRNRNLIKTKEGVKWLILPVKVKKERFETKINEVVVADKNWGKVHWATLTNNYRKAPYFKEYSGIFESLYLQTNEEFLSLINFTFISAILPLLGIQTKVSWSTAYTLCGNRNERLVYLCQQAGAKEYLSGPAAKGYIDEKMFKEAGISVSWMDYSGYPEYNQLYPPFEHGVTVLDLIFNEGPKASQFMKSTIKDALN</sequence>
<accession>A0A6C0GCM3</accession>
<dbReference type="InterPro" id="IPR014985">
    <property type="entry name" value="WbqC"/>
</dbReference>
<dbReference type="Proteomes" id="UP000480178">
    <property type="component" value="Chromosome"/>
</dbReference>
<proteinExistence type="predicted"/>
<keyword evidence="2" id="KW-1185">Reference proteome</keyword>
<dbReference type="AlphaFoldDB" id="A0A6C0GCM3"/>
<dbReference type="Pfam" id="PF08889">
    <property type="entry name" value="WbqC"/>
    <property type="match status" value="1"/>
</dbReference>
<reference evidence="1 2" key="1">
    <citation type="submission" date="2020-01" db="EMBL/GenBank/DDBJ databases">
        <authorList>
            <person name="Kim M.K."/>
        </authorList>
    </citation>
    <scope>NUCLEOTIDE SEQUENCE [LARGE SCALE GENOMIC DNA]</scope>
    <source>
        <strain evidence="1 2">172606-1</strain>
    </source>
</reference>
<gene>
    <name evidence="1" type="ORF">GXP67_02580</name>
</gene>
<organism evidence="1 2">
    <name type="scientific">Rhodocytophaga rosea</name>
    <dbReference type="NCBI Taxonomy" id="2704465"/>
    <lineage>
        <taxon>Bacteria</taxon>
        <taxon>Pseudomonadati</taxon>
        <taxon>Bacteroidota</taxon>
        <taxon>Cytophagia</taxon>
        <taxon>Cytophagales</taxon>
        <taxon>Rhodocytophagaceae</taxon>
        <taxon>Rhodocytophaga</taxon>
    </lineage>
</organism>
<dbReference type="KEGG" id="rhoz:GXP67_02580"/>
<evidence type="ECO:0000313" key="2">
    <source>
        <dbReference type="Proteomes" id="UP000480178"/>
    </source>
</evidence>